<gene>
    <name evidence="2" type="ORF">AWB67_06802</name>
</gene>
<name>A0A158KW18_9BURK</name>
<evidence type="ECO:0000313" key="3">
    <source>
        <dbReference type="Proteomes" id="UP000054925"/>
    </source>
</evidence>
<evidence type="ECO:0000313" key="2">
    <source>
        <dbReference type="EMBL" id="SAL84913.1"/>
    </source>
</evidence>
<dbReference type="EMBL" id="FCOL02000143">
    <property type="protein sequence ID" value="SAL84913.1"/>
    <property type="molecule type" value="Genomic_DNA"/>
</dbReference>
<accession>A0A158KW18</accession>
<evidence type="ECO:0000256" key="1">
    <source>
        <dbReference type="SAM" id="MobiDB-lite"/>
    </source>
</evidence>
<protein>
    <submittedName>
        <fullName evidence="2">Uncharacterized protein</fullName>
    </submittedName>
</protein>
<reference evidence="2" key="1">
    <citation type="submission" date="2016-01" db="EMBL/GenBank/DDBJ databases">
        <authorList>
            <person name="Peeters C."/>
        </authorList>
    </citation>
    <scope>NUCLEOTIDE SEQUENCE [LARGE SCALE GENOMIC DNA]</scope>
    <source>
        <strain evidence="2">LMG 22937</strain>
    </source>
</reference>
<proteinExistence type="predicted"/>
<organism evidence="2 3">
    <name type="scientific">Caballeronia terrestris</name>
    <dbReference type="NCBI Taxonomy" id="1226301"/>
    <lineage>
        <taxon>Bacteria</taxon>
        <taxon>Pseudomonadati</taxon>
        <taxon>Pseudomonadota</taxon>
        <taxon>Betaproteobacteria</taxon>
        <taxon>Burkholderiales</taxon>
        <taxon>Burkholderiaceae</taxon>
        <taxon>Caballeronia</taxon>
    </lineage>
</organism>
<sequence>MGPSTCLSRQRHPPVSERLARLPSHHEYKHEPVAQSDAQSTQGASAFRKKMQQRSAGENMNAPVKVIRFDEPPFGQHGSHGRGPSLSGPGIGRSPPWPVVK</sequence>
<comment type="caution">
    <text evidence="2">The sequence shown here is derived from an EMBL/GenBank/DDBJ whole genome shotgun (WGS) entry which is preliminary data.</text>
</comment>
<feature type="compositionally biased region" description="Basic and acidic residues" evidence="1">
    <location>
        <begin position="14"/>
        <end position="32"/>
    </location>
</feature>
<dbReference type="Proteomes" id="UP000054925">
    <property type="component" value="Unassembled WGS sequence"/>
</dbReference>
<feature type="region of interest" description="Disordered" evidence="1">
    <location>
        <begin position="1"/>
        <end position="101"/>
    </location>
</feature>
<dbReference type="AlphaFoldDB" id="A0A158KW18"/>
<keyword evidence="3" id="KW-1185">Reference proteome</keyword>